<reference evidence="1 2" key="1">
    <citation type="submission" date="2020-09" db="EMBL/GenBank/DDBJ databases">
        <title>Echinicola sp. CAU 1574 isolated from sand of Sido Beach.</title>
        <authorList>
            <person name="Kim W."/>
        </authorList>
    </citation>
    <scope>NUCLEOTIDE SEQUENCE [LARGE SCALE GENOMIC DNA]</scope>
    <source>
        <strain evidence="1 2">CAU 1574</strain>
    </source>
</reference>
<dbReference type="RefSeq" id="WP_192011060.1">
    <property type="nucleotide sequence ID" value="NZ_JACYTQ010000006.1"/>
</dbReference>
<gene>
    <name evidence="1" type="ORF">IFO69_15540</name>
</gene>
<organism evidence="1 2">
    <name type="scientific">Echinicola arenosa</name>
    <dbReference type="NCBI Taxonomy" id="2774144"/>
    <lineage>
        <taxon>Bacteria</taxon>
        <taxon>Pseudomonadati</taxon>
        <taxon>Bacteroidota</taxon>
        <taxon>Cytophagia</taxon>
        <taxon>Cytophagales</taxon>
        <taxon>Cyclobacteriaceae</taxon>
        <taxon>Echinicola</taxon>
    </lineage>
</organism>
<evidence type="ECO:0000313" key="2">
    <source>
        <dbReference type="Proteomes" id="UP000647133"/>
    </source>
</evidence>
<name>A0ABR9AMY2_9BACT</name>
<accession>A0ABR9AMY2</accession>
<protein>
    <submittedName>
        <fullName evidence="1">Uncharacterized protein</fullName>
    </submittedName>
</protein>
<sequence>MVSSESGKREGRSWKLGQMLGAGFQMIGYAARPGVGMATFVQNGTAWPLQITF</sequence>
<evidence type="ECO:0000313" key="1">
    <source>
        <dbReference type="EMBL" id="MBD8490168.1"/>
    </source>
</evidence>
<comment type="caution">
    <text evidence="1">The sequence shown here is derived from an EMBL/GenBank/DDBJ whole genome shotgun (WGS) entry which is preliminary data.</text>
</comment>
<dbReference type="Proteomes" id="UP000647133">
    <property type="component" value="Unassembled WGS sequence"/>
</dbReference>
<keyword evidence="2" id="KW-1185">Reference proteome</keyword>
<dbReference type="EMBL" id="JACYTQ010000006">
    <property type="protein sequence ID" value="MBD8490168.1"/>
    <property type="molecule type" value="Genomic_DNA"/>
</dbReference>
<proteinExistence type="predicted"/>